<dbReference type="Proteomes" id="UP000054995">
    <property type="component" value="Unassembled WGS sequence"/>
</dbReference>
<reference evidence="1 2" key="1">
    <citation type="submission" date="2015-01" db="EMBL/GenBank/DDBJ databases">
        <title>Evolution of Trichinella species and genotypes.</title>
        <authorList>
            <person name="Korhonen P.K."/>
            <person name="Edoardo P."/>
            <person name="Giuseppe L.R."/>
            <person name="Gasser R.B."/>
        </authorList>
    </citation>
    <scope>NUCLEOTIDE SEQUENCE [LARGE SCALE GENOMIC DNA]</scope>
    <source>
        <strain evidence="1">ISS470</strain>
    </source>
</reference>
<protein>
    <submittedName>
        <fullName evidence="1">Uncharacterized protein</fullName>
    </submittedName>
</protein>
<sequence>MLLSSKRITLLIESDTTGSTMQPIAHYITSDSAFCERAQLIKFQHFKNLHPQLKQQKMKLIKLQFQICICFQIDTLANNASSPFVDDVRDFG</sequence>
<gene>
    <name evidence="1" type="ORF">T4D_2312</name>
</gene>
<evidence type="ECO:0000313" key="2">
    <source>
        <dbReference type="Proteomes" id="UP000054995"/>
    </source>
</evidence>
<comment type="caution">
    <text evidence="1">The sequence shown here is derived from an EMBL/GenBank/DDBJ whole genome shotgun (WGS) entry which is preliminary data.</text>
</comment>
<dbReference type="EMBL" id="JYDT01000005">
    <property type="protein sequence ID" value="KRY92758.1"/>
    <property type="molecule type" value="Genomic_DNA"/>
</dbReference>
<keyword evidence="2" id="KW-1185">Reference proteome</keyword>
<organism evidence="1 2">
    <name type="scientific">Trichinella pseudospiralis</name>
    <name type="common">Parasitic roundworm</name>
    <dbReference type="NCBI Taxonomy" id="6337"/>
    <lineage>
        <taxon>Eukaryota</taxon>
        <taxon>Metazoa</taxon>
        <taxon>Ecdysozoa</taxon>
        <taxon>Nematoda</taxon>
        <taxon>Enoplea</taxon>
        <taxon>Dorylaimia</taxon>
        <taxon>Trichinellida</taxon>
        <taxon>Trichinellidae</taxon>
        <taxon>Trichinella</taxon>
    </lineage>
</organism>
<name>A0A0V1G357_TRIPS</name>
<accession>A0A0V1G357</accession>
<dbReference type="AlphaFoldDB" id="A0A0V1G357"/>
<evidence type="ECO:0000313" key="1">
    <source>
        <dbReference type="EMBL" id="KRY92758.1"/>
    </source>
</evidence>
<proteinExistence type="predicted"/>